<accession>A0A4P6X3T6</accession>
<evidence type="ECO:0000313" key="2">
    <source>
        <dbReference type="EMBL" id="QBM28364.1"/>
    </source>
</evidence>
<evidence type="ECO:0000313" key="3">
    <source>
        <dbReference type="Proteomes" id="UP000293912"/>
    </source>
</evidence>
<dbReference type="EMBL" id="CP037867">
    <property type="protein sequence ID" value="QBM28364.1"/>
    <property type="molecule type" value="Genomic_DNA"/>
</dbReference>
<dbReference type="InterPro" id="IPR056090">
    <property type="entry name" value="DUF7673"/>
</dbReference>
<gene>
    <name evidence="2" type="ORF">HPF_11745</name>
</gene>
<name>A0A4P6X3T6_HYDPS</name>
<reference evidence="2 3" key="1">
    <citation type="submission" date="2019-03" db="EMBL/GenBank/DDBJ databases">
        <authorList>
            <person name="Sebastian G."/>
            <person name="Baumann P."/>
            <person name="Ruckert C."/>
            <person name="Kalinowski J."/>
            <person name="Nebel B."/>
            <person name="Takors R."/>
            <person name="Blombach B."/>
        </authorList>
    </citation>
    <scope>NUCLEOTIDE SEQUENCE [LARGE SCALE GENOMIC DNA]</scope>
    <source>
        <strain evidence="2 3">DSM 1084</strain>
    </source>
</reference>
<dbReference type="Proteomes" id="UP000293912">
    <property type="component" value="Chromosome"/>
</dbReference>
<dbReference type="KEGG" id="hpse:HPF_11745"/>
<keyword evidence="3" id="KW-1185">Reference proteome</keyword>
<feature type="domain" description="DUF7673" evidence="1">
    <location>
        <begin position="61"/>
        <end position="145"/>
    </location>
</feature>
<sequence length="152" mass="17611">MSTTLPMQPRNVKIAVDVPVEKQEQFHRLWMQILSDEEAPINQQIRAEDAKREDVMAKGKAALFRLYGIAQGDTGQCRVIARFLAGLYNGTRFPFDLTDLRTIDGNLFEDCMSTLRMDARHCVQEVHNYFDDGGRRWENMIRDWKLETASKT</sequence>
<organism evidence="2 3">
    <name type="scientific">Hydrogenophaga pseudoflava</name>
    <name type="common">Pseudomonas carboxydoflava</name>
    <dbReference type="NCBI Taxonomy" id="47421"/>
    <lineage>
        <taxon>Bacteria</taxon>
        <taxon>Pseudomonadati</taxon>
        <taxon>Pseudomonadota</taxon>
        <taxon>Betaproteobacteria</taxon>
        <taxon>Burkholderiales</taxon>
        <taxon>Comamonadaceae</taxon>
        <taxon>Hydrogenophaga</taxon>
    </lineage>
</organism>
<dbReference type="AlphaFoldDB" id="A0A4P6X3T6"/>
<proteinExistence type="predicted"/>
<protein>
    <recommendedName>
        <fullName evidence="1">DUF7673 domain-containing protein</fullName>
    </recommendedName>
</protein>
<dbReference type="RefSeq" id="WP_133156697.1">
    <property type="nucleotide sequence ID" value="NZ_CP037867.1"/>
</dbReference>
<evidence type="ECO:0000259" key="1">
    <source>
        <dbReference type="Pfam" id="PF24720"/>
    </source>
</evidence>
<dbReference type="Pfam" id="PF24720">
    <property type="entry name" value="DUF7673"/>
    <property type="match status" value="1"/>
</dbReference>